<dbReference type="InterPro" id="IPR033602">
    <property type="entry name" value="CIMAP3"/>
</dbReference>
<accession>A0A6A4W6L1</accession>
<keyword evidence="3" id="KW-1185">Reference proteome</keyword>
<comment type="caution">
    <text evidence="2">The sequence shown here is derived from an EMBL/GenBank/DDBJ whole genome shotgun (WGS) entry which is preliminary data.</text>
</comment>
<dbReference type="GO" id="GO:0008092">
    <property type="term" value="F:cytoskeletal protein binding"/>
    <property type="evidence" value="ECO:0007669"/>
    <property type="project" value="TreeGrafter"/>
</dbReference>
<evidence type="ECO:0000313" key="3">
    <source>
        <dbReference type="Proteomes" id="UP000440578"/>
    </source>
</evidence>
<dbReference type="AlphaFoldDB" id="A0A6A4W6L1"/>
<dbReference type="PANTHER" id="PTHR31508:SF2">
    <property type="entry name" value="PROTEIN PITCHFORK"/>
    <property type="match status" value="1"/>
</dbReference>
<feature type="region of interest" description="Disordered" evidence="1">
    <location>
        <begin position="77"/>
        <end position="133"/>
    </location>
</feature>
<proteinExistence type="predicted"/>
<dbReference type="EMBL" id="VIIS01001480">
    <property type="protein sequence ID" value="KAF0297561.1"/>
    <property type="molecule type" value="Genomic_DNA"/>
</dbReference>
<dbReference type="InterPro" id="IPR010736">
    <property type="entry name" value="SHIPPO-rpt"/>
</dbReference>
<dbReference type="Pfam" id="PF07004">
    <property type="entry name" value="SHIPPO-rpt"/>
    <property type="match status" value="2"/>
</dbReference>
<dbReference type="Proteomes" id="UP000440578">
    <property type="component" value="Unassembled WGS sequence"/>
</dbReference>
<reference evidence="2 3" key="1">
    <citation type="submission" date="2019-07" db="EMBL/GenBank/DDBJ databases">
        <title>Draft genome assembly of a fouling barnacle, Amphibalanus amphitrite (Darwin, 1854): The first reference genome for Thecostraca.</title>
        <authorList>
            <person name="Kim W."/>
        </authorList>
    </citation>
    <scope>NUCLEOTIDE SEQUENCE [LARGE SCALE GENOMIC DNA]</scope>
    <source>
        <strain evidence="2">SNU_AA5</strain>
        <tissue evidence="2">Soma without cirri and trophi</tissue>
    </source>
</reference>
<evidence type="ECO:0000256" key="1">
    <source>
        <dbReference type="SAM" id="MobiDB-lite"/>
    </source>
</evidence>
<gene>
    <name evidence="2" type="primary">Pifo</name>
    <name evidence="2" type="ORF">FJT64_004973</name>
</gene>
<dbReference type="GO" id="GO:0031344">
    <property type="term" value="P:regulation of cell projection organization"/>
    <property type="evidence" value="ECO:0007669"/>
    <property type="project" value="TreeGrafter"/>
</dbReference>
<organism evidence="2 3">
    <name type="scientific">Amphibalanus amphitrite</name>
    <name type="common">Striped barnacle</name>
    <name type="synonym">Balanus amphitrite</name>
    <dbReference type="NCBI Taxonomy" id="1232801"/>
    <lineage>
        <taxon>Eukaryota</taxon>
        <taxon>Metazoa</taxon>
        <taxon>Ecdysozoa</taxon>
        <taxon>Arthropoda</taxon>
        <taxon>Crustacea</taxon>
        <taxon>Multicrustacea</taxon>
        <taxon>Cirripedia</taxon>
        <taxon>Thoracica</taxon>
        <taxon>Thoracicalcarea</taxon>
        <taxon>Balanomorpha</taxon>
        <taxon>Balanoidea</taxon>
        <taxon>Balanidae</taxon>
        <taxon>Amphibalaninae</taxon>
        <taxon>Amphibalanus</taxon>
    </lineage>
</organism>
<sequence length="277" mass="31911">MEVLISLGLYKPPDPRLVFGSVQDRPLLPTLPSAAPPTRLGASLSRDCRPRLGPGRYKIEDFTGFVYQLDRRTRSKRGVMFGASTEPRPPKDRSERVPSPGRHQADLNTPWPSLAQRRTDPDRAQPPFDQTADRFYDSRHAQASRTPGPGTYRPEQCKIRKELRRSYSFGGKTEVLPSIRVKCVAVQEDMCNVCERKPCGDYYENIKEQLCRECYQRLIHKATAYTAYSRQYMETFEKVRDCSDIHQHNGTDAALKLKSDREIRDLQNKEAYMSLYF</sequence>
<dbReference type="PANTHER" id="PTHR31508">
    <property type="entry name" value="PROTEIN PITCHFORK"/>
    <property type="match status" value="1"/>
</dbReference>
<evidence type="ECO:0000313" key="2">
    <source>
        <dbReference type="EMBL" id="KAF0297561.1"/>
    </source>
</evidence>
<protein>
    <submittedName>
        <fullName evidence="2">Protein pitchfork</fullName>
    </submittedName>
</protein>
<name>A0A6A4W6L1_AMPAM</name>